<dbReference type="PANTHER" id="PTHR30288">
    <property type="entry name" value="FLAGELLAR CAP/ASSEMBLY PROTEIN FLID"/>
    <property type="match status" value="1"/>
</dbReference>
<comment type="subunit">
    <text evidence="2 5">Homopentamer.</text>
</comment>
<keyword evidence="5" id="KW-0964">Secreted</keyword>
<keyword evidence="8" id="KW-0282">Flagellum</keyword>
<keyword evidence="4 5" id="KW-0975">Bacterial flagellum</keyword>
<comment type="caution">
    <text evidence="8">The sequence shown here is derived from an EMBL/GenBank/DDBJ whole genome shotgun (WGS) entry which is preliminary data.</text>
</comment>
<evidence type="ECO:0000313" key="11">
    <source>
        <dbReference type="Proteomes" id="UP000564629"/>
    </source>
</evidence>
<protein>
    <recommendedName>
        <fullName evidence="5">Flagellar hook-associated protein 2</fullName>
        <shortName evidence="5">HAP2</shortName>
    </recommendedName>
    <alternativeName>
        <fullName evidence="5">Flagellar cap protein</fullName>
    </alternativeName>
</protein>
<evidence type="ECO:0000259" key="7">
    <source>
        <dbReference type="Pfam" id="PF07195"/>
    </source>
</evidence>
<dbReference type="Pfam" id="PF02465">
    <property type="entry name" value="FliD_N"/>
    <property type="match status" value="1"/>
</dbReference>
<evidence type="ECO:0000313" key="10">
    <source>
        <dbReference type="Proteomes" id="UP000321723"/>
    </source>
</evidence>
<name>A0A511FFU3_9CELL</name>
<gene>
    <name evidence="8" type="primary">fliD</name>
    <name evidence="8" type="ORF">CHO01_32310</name>
    <name evidence="9" type="ORF">HNR08_000954</name>
</gene>
<keyword evidence="8" id="KW-0969">Cilium</keyword>
<evidence type="ECO:0000313" key="8">
    <source>
        <dbReference type="EMBL" id="GEL48115.1"/>
    </source>
</evidence>
<evidence type="ECO:0000256" key="3">
    <source>
        <dbReference type="ARBA" id="ARBA00023054"/>
    </source>
</evidence>
<dbReference type="GO" id="GO:0009424">
    <property type="term" value="C:bacterial-type flagellum hook"/>
    <property type="evidence" value="ECO:0007669"/>
    <property type="project" value="UniProtKB-UniRule"/>
</dbReference>
<evidence type="ECO:0000259" key="6">
    <source>
        <dbReference type="Pfam" id="PF02465"/>
    </source>
</evidence>
<dbReference type="RefSeq" id="WP_146839852.1">
    <property type="nucleotide sequence ID" value="NZ_BJVQ01000062.1"/>
</dbReference>
<keyword evidence="3" id="KW-0175">Coiled coil</keyword>
<dbReference type="GO" id="GO:0071973">
    <property type="term" value="P:bacterial-type flagellum-dependent cell motility"/>
    <property type="evidence" value="ECO:0007669"/>
    <property type="project" value="TreeGrafter"/>
</dbReference>
<dbReference type="PANTHER" id="PTHR30288:SF0">
    <property type="entry name" value="FLAGELLAR HOOK-ASSOCIATED PROTEIN 2"/>
    <property type="match status" value="1"/>
</dbReference>
<evidence type="ECO:0000313" key="9">
    <source>
        <dbReference type="EMBL" id="MBB5472218.1"/>
    </source>
</evidence>
<dbReference type="Proteomes" id="UP000321723">
    <property type="component" value="Unassembled WGS sequence"/>
</dbReference>
<comment type="subcellular location">
    <subcellularLocation>
        <location evidence="5">Secreted</location>
    </subcellularLocation>
    <subcellularLocation>
        <location evidence="5">Bacterial flagellum</location>
    </subcellularLocation>
</comment>
<organism evidence="8 10">
    <name type="scientific">Cellulomonas hominis</name>
    <dbReference type="NCBI Taxonomy" id="156981"/>
    <lineage>
        <taxon>Bacteria</taxon>
        <taxon>Bacillati</taxon>
        <taxon>Actinomycetota</taxon>
        <taxon>Actinomycetes</taxon>
        <taxon>Micrococcales</taxon>
        <taxon>Cellulomonadaceae</taxon>
        <taxon>Cellulomonas</taxon>
    </lineage>
</organism>
<keyword evidence="10" id="KW-1185">Reference proteome</keyword>
<dbReference type="Proteomes" id="UP000564629">
    <property type="component" value="Unassembled WGS sequence"/>
</dbReference>
<dbReference type="GO" id="GO:0007155">
    <property type="term" value="P:cell adhesion"/>
    <property type="evidence" value="ECO:0007669"/>
    <property type="project" value="InterPro"/>
</dbReference>
<dbReference type="EMBL" id="BJVQ01000062">
    <property type="protein sequence ID" value="GEL48115.1"/>
    <property type="molecule type" value="Genomic_DNA"/>
</dbReference>
<dbReference type="InterPro" id="IPR040026">
    <property type="entry name" value="FliD"/>
</dbReference>
<dbReference type="GO" id="GO:0005576">
    <property type="term" value="C:extracellular region"/>
    <property type="evidence" value="ECO:0007669"/>
    <property type="project" value="UniProtKB-SubCell"/>
</dbReference>
<sequence length="455" mass="46201">MTTGIGIDGLISGMKTSEIIDKLIAVEANQQTLLASKKTGLQSVVTALQSLNTKVASLGTAATTALKPASWLATSATSSRESVTAVTSEGAQPSSVTFRVDTLAASQATLYTLPSNYTDEKPSFTLTRGGETTTVTALSSHIGDIVAAFNAEGTGVTASAVNVGTASAPVYRLQLTGTETGAENGFTLTATNPGTGTDDTPLVTQDLRSATNATIVLWPGTSGSTPVTSSTNTFEDLLTGVDVTVSATSTEAVTVDVKRNASAISSLASNLVTNLNAVLGDIADRTKAGNGTAADGSSILTGGLFSGNTAVRFLQQDLLAAGSMSVGGKSAAEVGIVVGKDGTFSFDSATFATAYAADPAGVQQVIEAIAGKLESTATAASDATKGTLTEQISTNQDEVQNLTDRIAGWDTRLATRRAALVKTYAAMEVAMSKMQSTSNFLSQQLAQLNANSSSS</sequence>
<dbReference type="AlphaFoldDB" id="A0A511FFU3"/>
<reference evidence="8 10" key="1">
    <citation type="submission" date="2019-07" db="EMBL/GenBank/DDBJ databases">
        <title>Whole genome shotgun sequence of Cellulomonas hominis NBRC 16055.</title>
        <authorList>
            <person name="Hosoyama A."/>
            <person name="Uohara A."/>
            <person name="Ohji S."/>
            <person name="Ichikawa N."/>
        </authorList>
    </citation>
    <scope>NUCLEOTIDE SEQUENCE [LARGE SCALE GENOMIC DNA]</scope>
    <source>
        <strain evidence="8 10">NBRC 16055</strain>
    </source>
</reference>
<dbReference type="OrthoDB" id="5241527at2"/>
<proteinExistence type="inferred from homology"/>
<dbReference type="InterPro" id="IPR003481">
    <property type="entry name" value="FliD_N"/>
</dbReference>
<keyword evidence="8" id="KW-0966">Cell projection</keyword>
<comment type="similarity">
    <text evidence="1 5">Belongs to the FliD family.</text>
</comment>
<dbReference type="GO" id="GO:0009421">
    <property type="term" value="C:bacterial-type flagellum filament cap"/>
    <property type="evidence" value="ECO:0007669"/>
    <property type="project" value="InterPro"/>
</dbReference>
<dbReference type="InterPro" id="IPR010809">
    <property type="entry name" value="FliD_C"/>
</dbReference>
<reference evidence="9 11" key="2">
    <citation type="submission" date="2020-08" db="EMBL/GenBank/DDBJ databases">
        <title>Sequencing the genomes of 1000 actinobacteria strains.</title>
        <authorList>
            <person name="Klenk H.-P."/>
        </authorList>
    </citation>
    <scope>NUCLEOTIDE SEQUENCE [LARGE SCALE GENOMIC DNA]</scope>
    <source>
        <strain evidence="9 11">DSM 9581</strain>
    </source>
</reference>
<evidence type="ECO:0000256" key="1">
    <source>
        <dbReference type="ARBA" id="ARBA00009764"/>
    </source>
</evidence>
<evidence type="ECO:0000256" key="2">
    <source>
        <dbReference type="ARBA" id="ARBA00011255"/>
    </source>
</evidence>
<dbReference type="Pfam" id="PF07195">
    <property type="entry name" value="FliD_C"/>
    <property type="match status" value="1"/>
</dbReference>
<accession>A0A511FFU3</accession>
<comment type="function">
    <text evidence="5">Required for morphogenesis and for the elongation of the flagellar filament by facilitating polymerization of the flagellin monomers at the tip of growing filament. Forms a capping structure, which prevents flagellin subunits (transported through the central channel of the flagellum) from leaking out without polymerization at the distal end.</text>
</comment>
<evidence type="ECO:0000256" key="4">
    <source>
        <dbReference type="ARBA" id="ARBA00023143"/>
    </source>
</evidence>
<evidence type="ECO:0000256" key="5">
    <source>
        <dbReference type="RuleBase" id="RU362066"/>
    </source>
</evidence>
<feature type="domain" description="Flagellar hook-associated protein 2 N-terminal" evidence="6">
    <location>
        <begin position="12"/>
        <end position="107"/>
    </location>
</feature>
<dbReference type="EMBL" id="JACHDN010000001">
    <property type="protein sequence ID" value="MBB5472218.1"/>
    <property type="molecule type" value="Genomic_DNA"/>
</dbReference>
<feature type="domain" description="Flagellar hook-associated protein 2 C-terminal" evidence="7">
    <location>
        <begin position="225"/>
        <end position="436"/>
    </location>
</feature>